<evidence type="ECO:0000313" key="2">
    <source>
        <dbReference type="EMBL" id="TVU12165.1"/>
    </source>
</evidence>
<gene>
    <name evidence="2" type="ORF">EJB05_45795</name>
</gene>
<dbReference type="Proteomes" id="UP000324897">
    <property type="component" value="Chromosome 3"/>
</dbReference>
<dbReference type="PANTHER" id="PTHR34145">
    <property type="entry name" value="OS02G0105600 PROTEIN"/>
    <property type="match status" value="1"/>
</dbReference>
<organism evidence="2 3">
    <name type="scientific">Eragrostis curvula</name>
    <name type="common">weeping love grass</name>
    <dbReference type="NCBI Taxonomy" id="38414"/>
    <lineage>
        <taxon>Eukaryota</taxon>
        <taxon>Viridiplantae</taxon>
        <taxon>Streptophyta</taxon>
        <taxon>Embryophyta</taxon>
        <taxon>Tracheophyta</taxon>
        <taxon>Spermatophyta</taxon>
        <taxon>Magnoliopsida</taxon>
        <taxon>Liliopsida</taxon>
        <taxon>Poales</taxon>
        <taxon>Poaceae</taxon>
        <taxon>PACMAD clade</taxon>
        <taxon>Chloridoideae</taxon>
        <taxon>Eragrostideae</taxon>
        <taxon>Eragrostidinae</taxon>
        <taxon>Eragrostis</taxon>
    </lineage>
</organism>
<evidence type="ECO:0000313" key="3">
    <source>
        <dbReference type="Proteomes" id="UP000324897"/>
    </source>
</evidence>
<dbReference type="OrthoDB" id="10554167at2759"/>
<feature type="domain" description="At1g61320/AtMIF1 LRR" evidence="1">
    <location>
        <begin position="8"/>
        <end position="179"/>
    </location>
</feature>
<feature type="non-terminal residue" evidence="2">
    <location>
        <position position="1"/>
    </location>
</feature>
<dbReference type="InterPro" id="IPR055357">
    <property type="entry name" value="LRR_At1g61320_AtMIF1"/>
</dbReference>
<keyword evidence="3" id="KW-1185">Reference proteome</keyword>
<proteinExistence type="predicted"/>
<dbReference type="PANTHER" id="PTHR34145:SF57">
    <property type="entry name" value="F-BOX DOMAIN-CONTAINING PROTEIN"/>
    <property type="match status" value="1"/>
</dbReference>
<dbReference type="Gramene" id="TVU12165">
    <property type="protein sequence ID" value="TVU12165"/>
    <property type="gene ID" value="EJB05_45795"/>
</dbReference>
<sequence length="213" mass="24117">MFVKFTPFIYKGVLQLPVYLGQVQELEVADICLTCFITLEYALTALPEVLKSVQSLTLDVPLQLPSPGLMENPYQFCQLKNLKLLLLHSSEDVDNILSLAYFLRAAPLLEELEIHFNFSRYIKAKRWHDRSLLKCQYKHLRCIRITGFKGIRGQAEFLAHTVENAHALEVLTIETTNKIGPPPNRADHFGGRIAKSCLEGKLSPKTSLHILTG</sequence>
<comment type="caution">
    <text evidence="2">The sequence shown here is derived from an EMBL/GenBank/DDBJ whole genome shotgun (WGS) entry which is preliminary data.</text>
</comment>
<dbReference type="Pfam" id="PF23622">
    <property type="entry name" value="LRR_At1g61320_AtMIF1"/>
    <property type="match status" value="1"/>
</dbReference>
<dbReference type="AlphaFoldDB" id="A0A5J9TLJ6"/>
<protein>
    <recommendedName>
        <fullName evidence="1">At1g61320/AtMIF1 LRR domain-containing protein</fullName>
    </recommendedName>
</protein>
<accession>A0A5J9TLJ6</accession>
<dbReference type="InterPro" id="IPR053772">
    <property type="entry name" value="At1g61320/At1g61330-like"/>
</dbReference>
<dbReference type="EMBL" id="RWGY01000039">
    <property type="protein sequence ID" value="TVU12165.1"/>
    <property type="molecule type" value="Genomic_DNA"/>
</dbReference>
<dbReference type="SUPFAM" id="SSF52047">
    <property type="entry name" value="RNI-like"/>
    <property type="match status" value="1"/>
</dbReference>
<evidence type="ECO:0000259" key="1">
    <source>
        <dbReference type="Pfam" id="PF23622"/>
    </source>
</evidence>
<name>A0A5J9TLJ6_9POAL</name>
<reference evidence="2 3" key="1">
    <citation type="journal article" date="2019" name="Sci. Rep.">
        <title>A high-quality genome of Eragrostis curvula grass provides insights into Poaceae evolution and supports new strategies to enhance forage quality.</title>
        <authorList>
            <person name="Carballo J."/>
            <person name="Santos B.A.C.M."/>
            <person name="Zappacosta D."/>
            <person name="Garbus I."/>
            <person name="Selva J.P."/>
            <person name="Gallo C.A."/>
            <person name="Diaz A."/>
            <person name="Albertini E."/>
            <person name="Caccamo M."/>
            <person name="Echenique V."/>
        </authorList>
    </citation>
    <scope>NUCLEOTIDE SEQUENCE [LARGE SCALE GENOMIC DNA]</scope>
    <source>
        <strain evidence="3">cv. Victoria</strain>
        <tissue evidence="2">Leaf</tissue>
    </source>
</reference>